<evidence type="ECO:0000259" key="4">
    <source>
        <dbReference type="PROSITE" id="PS50949"/>
    </source>
</evidence>
<dbReference type="InterPro" id="IPR036390">
    <property type="entry name" value="WH_DNA-bd_sf"/>
</dbReference>
<dbReference type="InterPro" id="IPR050679">
    <property type="entry name" value="Bact_HTH_transcr_reg"/>
</dbReference>
<protein>
    <submittedName>
        <fullName evidence="5">GntR family transcriptional regulator</fullName>
    </submittedName>
</protein>
<dbReference type="GO" id="GO:0003700">
    <property type="term" value="F:DNA-binding transcription factor activity"/>
    <property type="evidence" value="ECO:0007669"/>
    <property type="project" value="InterPro"/>
</dbReference>
<dbReference type="Proteomes" id="UP000218387">
    <property type="component" value="Chromosome"/>
</dbReference>
<feature type="domain" description="HTH gntR-type" evidence="4">
    <location>
        <begin position="9"/>
        <end position="77"/>
    </location>
</feature>
<evidence type="ECO:0000256" key="1">
    <source>
        <dbReference type="ARBA" id="ARBA00023015"/>
    </source>
</evidence>
<keyword evidence="1" id="KW-0805">Transcription regulation</keyword>
<dbReference type="PANTHER" id="PTHR44846">
    <property type="entry name" value="MANNOSYL-D-GLYCERATE TRANSPORT/METABOLISM SYSTEM REPRESSOR MNGR-RELATED"/>
    <property type="match status" value="1"/>
</dbReference>
<dbReference type="AlphaFoldDB" id="A0A2A5TG67"/>
<gene>
    <name evidence="5" type="ORF">CPZ25_004650</name>
</gene>
<reference evidence="5 6" key="1">
    <citation type="submission" date="2018-05" db="EMBL/GenBank/DDBJ databases">
        <title>Genome comparison of Eubacterium sp.</title>
        <authorList>
            <person name="Feng Y."/>
            <person name="Sanchez-Andrea I."/>
            <person name="Stams A.J.M."/>
            <person name="De Vos W.M."/>
        </authorList>
    </citation>
    <scope>NUCLEOTIDE SEQUENCE [LARGE SCALE GENOMIC DNA]</scope>
    <source>
        <strain evidence="5 6">YI</strain>
    </source>
</reference>
<dbReference type="InterPro" id="IPR000524">
    <property type="entry name" value="Tscrpt_reg_HTH_GntR"/>
</dbReference>
<keyword evidence="3" id="KW-0804">Transcription</keyword>
<name>A0A2A5TG67_EUBML</name>
<dbReference type="Pfam" id="PF00392">
    <property type="entry name" value="GntR"/>
    <property type="match status" value="1"/>
</dbReference>
<evidence type="ECO:0000313" key="6">
    <source>
        <dbReference type="Proteomes" id="UP000218387"/>
    </source>
</evidence>
<evidence type="ECO:0000256" key="2">
    <source>
        <dbReference type="ARBA" id="ARBA00023125"/>
    </source>
</evidence>
<dbReference type="CDD" id="cd07377">
    <property type="entry name" value="WHTH_GntR"/>
    <property type="match status" value="1"/>
</dbReference>
<keyword evidence="6" id="KW-1185">Reference proteome</keyword>
<dbReference type="PANTHER" id="PTHR44846:SF17">
    <property type="entry name" value="GNTR-FAMILY TRANSCRIPTIONAL REGULATOR"/>
    <property type="match status" value="1"/>
</dbReference>
<dbReference type="PROSITE" id="PS50949">
    <property type="entry name" value="HTH_GNTR"/>
    <property type="match status" value="1"/>
</dbReference>
<dbReference type="SUPFAM" id="SSF46785">
    <property type="entry name" value="Winged helix' DNA-binding domain"/>
    <property type="match status" value="1"/>
</dbReference>
<dbReference type="InterPro" id="IPR036388">
    <property type="entry name" value="WH-like_DNA-bd_sf"/>
</dbReference>
<sequence length="234" mass="27587">MGLTVNNHFTAYELIASDIREKIEENIFKPEQRLPSVLELCSEYNASDSTIRKSLDILKKEGYIYSKKRVGVFVSSIEEKRFILKFNEFSNLKEPVTAYKLVMFKKGPDNKKVKDSRFYHKKYIECHRIYTAGAFPVLYKIDYILYNAHMRLKSINAEKWIGEMDLVMESPAIYKKLSLKIDLGKEEIRKAMILAEESILYKIRREYYTEKKSFVGLSEIYVANHDLKLQIHEK</sequence>
<dbReference type="Gene3D" id="1.10.10.10">
    <property type="entry name" value="Winged helix-like DNA-binding domain superfamily/Winged helix DNA-binding domain"/>
    <property type="match status" value="1"/>
</dbReference>
<proteinExistence type="predicted"/>
<organism evidence="5 6">
    <name type="scientific">Eubacterium maltosivorans</name>
    <dbReference type="NCBI Taxonomy" id="2041044"/>
    <lineage>
        <taxon>Bacteria</taxon>
        <taxon>Bacillati</taxon>
        <taxon>Bacillota</taxon>
        <taxon>Clostridia</taxon>
        <taxon>Eubacteriales</taxon>
        <taxon>Eubacteriaceae</taxon>
        <taxon>Eubacterium</taxon>
    </lineage>
</organism>
<dbReference type="GO" id="GO:0003677">
    <property type="term" value="F:DNA binding"/>
    <property type="evidence" value="ECO:0007669"/>
    <property type="project" value="UniProtKB-KW"/>
</dbReference>
<keyword evidence="2" id="KW-0238">DNA-binding</keyword>
<evidence type="ECO:0000256" key="3">
    <source>
        <dbReference type="ARBA" id="ARBA00023163"/>
    </source>
</evidence>
<accession>A0A2A5TG67</accession>
<dbReference type="SMART" id="SM00345">
    <property type="entry name" value="HTH_GNTR"/>
    <property type="match status" value="1"/>
</dbReference>
<dbReference type="GO" id="GO:0045892">
    <property type="term" value="P:negative regulation of DNA-templated transcription"/>
    <property type="evidence" value="ECO:0007669"/>
    <property type="project" value="TreeGrafter"/>
</dbReference>
<evidence type="ECO:0000313" key="5">
    <source>
        <dbReference type="EMBL" id="QCT70643.1"/>
    </source>
</evidence>
<dbReference type="KEGG" id="emt:CPZ25_004650"/>
<dbReference type="EMBL" id="CP029487">
    <property type="protein sequence ID" value="QCT70643.1"/>
    <property type="molecule type" value="Genomic_DNA"/>
</dbReference>